<dbReference type="EMBL" id="CP016379">
    <property type="protein sequence ID" value="AZR74957.1"/>
    <property type="molecule type" value="Genomic_DNA"/>
</dbReference>
<evidence type="ECO:0000256" key="1">
    <source>
        <dbReference type="SAM" id="Phobius"/>
    </source>
</evidence>
<dbReference type="Proteomes" id="UP000267250">
    <property type="component" value="Chromosome"/>
</dbReference>
<dbReference type="InterPro" id="IPR025689">
    <property type="entry name" value="Spore_YtrH"/>
</dbReference>
<evidence type="ECO:0000313" key="3">
    <source>
        <dbReference type="Proteomes" id="UP000267250"/>
    </source>
</evidence>
<protein>
    <recommendedName>
        <fullName evidence="4">Sporulation protein</fullName>
    </recommendedName>
</protein>
<gene>
    <name evidence="2" type="ORF">BBF96_15270</name>
</gene>
<keyword evidence="1" id="KW-0812">Transmembrane</keyword>
<accession>A0A3Q9HTM6</accession>
<dbReference type="Pfam" id="PF14034">
    <property type="entry name" value="Spore_YtrH"/>
    <property type="match status" value="1"/>
</dbReference>
<evidence type="ECO:0000313" key="2">
    <source>
        <dbReference type="EMBL" id="AZR74957.1"/>
    </source>
</evidence>
<name>A0A3Q9HTM6_9FIRM</name>
<organism evidence="2 3">
    <name type="scientific">Anoxybacter fermentans</name>
    <dbReference type="NCBI Taxonomy" id="1323375"/>
    <lineage>
        <taxon>Bacteria</taxon>
        <taxon>Bacillati</taxon>
        <taxon>Bacillota</taxon>
        <taxon>Clostridia</taxon>
        <taxon>Halanaerobiales</taxon>
        <taxon>Anoxybacter</taxon>
    </lineage>
</organism>
<dbReference type="KEGG" id="aft:BBF96_15270"/>
<keyword evidence="3" id="KW-1185">Reference proteome</keyword>
<proteinExistence type="predicted"/>
<dbReference type="OrthoDB" id="2381692at2"/>
<sequence length="103" mass="11111">MNRLVAVFFTALGVILGGSFIGGLAALFTKDSPIKMMGEISQRLKLYAVVSSIGGTFNNLRILEGGFFQRELSIIFQQIVIIITGFIGANIGVWIIKTLIGGF</sequence>
<dbReference type="AlphaFoldDB" id="A0A3Q9HTM6"/>
<reference evidence="2 3" key="1">
    <citation type="submission" date="2016-07" db="EMBL/GenBank/DDBJ databases">
        <title>Genome and transcriptome analysis of iron-reducing fermentative bacteria Anoxybacter fermentans.</title>
        <authorList>
            <person name="Zeng X."/>
            <person name="Shao Z."/>
        </authorList>
    </citation>
    <scope>NUCLEOTIDE SEQUENCE [LARGE SCALE GENOMIC DNA]</scope>
    <source>
        <strain evidence="2 3">DY22613</strain>
    </source>
</reference>
<feature type="transmembrane region" description="Helical" evidence="1">
    <location>
        <begin position="75"/>
        <end position="96"/>
    </location>
</feature>
<evidence type="ECO:0008006" key="4">
    <source>
        <dbReference type="Google" id="ProtNLM"/>
    </source>
</evidence>
<keyword evidence="1" id="KW-0472">Membrane</keyword>
<feature type="transmembrane region" description="Helical" evidence="1">
    <location>
        <begin position="6"/>
        <end position="28"/>
    </location>
</feature>
<keyword evidence="1" id="KW-1133">Transmembrane helix</keyword>